<feature type="compositionally biased region" description="Basic and acidic residues" evidence="4">
    <location>
        <begin position="1"/>
        <end position="12"/>
    </location>
</feature>
<sequence length="255" mass="27939">MSQKELHVDPKKPSFSRQEQDSPDYDCKMNPVPDYGLNSYKGTGKLQDKIAIITGGDSGIGRAVAWAFACEGATVIISYLNEHEDAKEIQQAISKIGRECILVPGDISEEEQCKKIIDITISKFQRIDILVNNAAFQGKALSDYSEYLVKQMILDNNREAIINVGSVQGYDSSAEIIDYAITKATIVGFTKGLARKLLKKGIRVNCVAPGTAWTPLVMSSFPKNENVTFAEGCPIIRLAQPRELAPAADSSYISE</sequence>
<evidence type="ECO:0000256" key="3">
    <source>
        <dbReference type="RuleBase" id="RU000363"/>
    </source>
</evidence>
<accession>A0A814DM18</accession>
<evidence type="ECO:0000313" key="5">
    <source>
        <dbReference type="EMBL" id="CAF0955569.1"/>
    </source>
</evidence>
<name>A0A814DM18_9BILA</name>
<dbReference type="PANTHER" id="PTHR48107">
    <property type="entry name" value="NADPH-DEPENDENT ALDEHYDE REDUCTASE-LIKE PROTEIN, CHLOROPLASTIC-RELATED"/>
    <property type="match status" value="1"/>
</dbReference>
<dbReference type="EMBL" id="CAJNOU010000315">
    <property type="protein sequence ID" value="CAF0955569.1"/>
    <property type="molecule type" value="Genomic_DNA"/>
</dbReference>
<dbReference type="AlphaFoldDB" id="A0A814DM18"/>
<dbReference type="InterPro" id="IPR002347">
    <property type="entry name" value="SDR_fam"/>
</dbReference>
<feature type="region of interest" description="Disordered" evidence="4">
    <location>
        <begin position="1"/>
        <end position="27"/>
    </location>
</feature>
<dbReference type="PRINTS" id="PR00081">
    <property type="entry name" value="GDHRDH"/>
</dbReference>
<dbReference type="PANTHER" id="PTHR48107:SF16">
    <property type="entry name" value="NADPH-DEPENDENT ALDEHYDE REDUCTASE 1, CHLOROPLASTIC"/>
    <property type="match status" value="1"/>
</dbReference>
<dbReference type="SUPFAM" id="SSF51735">
    <property type="entry name" value="NAD(P)-binding Rossmann-fold domains"/>
    <property type="match status" value="1"/>
</dbReference>
<dbReference type="Proteomes" id="UP000663889">
    <property type="component" value="Unassembled WGS sequence"/>
</dbReference>
<keyword evidence="2" id="KW-0560">Oxidoreductase</keyword>
<comment type="similarity">
    <text evidence="1 3">Belongs to the short-chain dehydrogenases/reductases (SDR) family.</text>
</comment>
<evidence type="ECO:0000313" key="6">
    <source>
        <dbReference type="Proteomes" id="UP000663889"/>
    </source>
</evidence>
<dbReference type="GO" id="GO:0016614">
    <property type="term" value="F:oxidoreductase activity, acting on CH-OH group of donors"/>
    <property type="evidence" value="ECO:0007669"/>
    <property type="project" value="UniProtKB-ARBA"/>
</dbReference>
<comment type="caution">
    <text evidence="5">The sequence shown here is derived from an EMBL/GenBank/DDBJ whole genome shotgun (WGS) entry which is preliminary data.</text>
</comment>
<dbReference type="Gene3D" id="3.40.50.720">
    <property type="entry name" value="NAD(P)-binding Rossmann-like Domain"/>
    <property type="match status" value="1"/>
</dbReference>
<dbReference type="Pfam" id="PF00106">
    <property type="entry name" value="adh_short"/>
    <property type="match status" value="1"/>
</dbReference>
<dbReference type="InterPro" id="IPR036291">
    <property type="entry name" value="NAD(P)-bd_dom_sf"/>
</dbReference>
<protein>
    <submittedName>
        <fullName evidence="5">Uncharacterized protein</fullName>
    </submittedName>
</protein>
<gene>
    <name evidence="5" type="ORF">SEV965_LOCUS8489</name>
</gene>
<dbReference type="PRINTS" id="PR00080">
    <property type="entry name" value="SDRFAMILY"/>
</dbReference>
<proteinExistence type="inferred from homology"/>
<dbReference type="Pfam" id="PF13561">
    <property type="entry name" value="adh_short_C2"/>
    <property type="match status" value="1"/>
</dbReference>
<evidence type="ECO:0000256" key="2">
    <source>
        <dbReference type="ARBA" id="ARBA00023002"/>
    </source>
</evidence>
<organism evidence="5 6">
    <name type="scientific">Rotaria sordida</name>
    <dbReference type="NCBI Taxonomy" id="392033"/>
    <lineage>
        <taxon>Eukaryota</taxon>
        <taxon>Metazoa</taxon>
        <taxon>Spiralia</taxon>
        <taxon>Gnathifera</taxon>
        <taxon>Rotifera</taxon>
        <taxon>Eurotatoria</taxon>
        <taxon>Bdelloidea</taxon>
        <taxon>Philodinida</taxon>
        <taxon>Philodinidae</taxon>
        <taxon>Rotaria</taxon>
    </lineage>
</organism>
<evidence type="ECO:0000256" key="4">
    <source>
        <dbReference type="SAM" id="MobiDB-lite"/>
    </source>
</evidence>
<evidence type="ECO:0000256" key="1">
    <source>
        <dbReference type="ARBA" id="ARBA00006484"/>
    </source>
</evidence>
<reference evidence="5" key="1">
    <citation type="submission" date="2021-02" db="EMBL/GenBank/DDBJ databases">
        <authorList>
            <person name="Nowell W R."/>
        </authorList>
    </citation>
    <scope>NUCLEOTIDE SEQUENCE</scope>
</reference>